<evidence type="ECO:0000256" key="3">
    <source>
        <dbReference type="ARBA" id="ARBA00022490"/>
    </source>
</evidence>
<reference evidence="6" key="1">
    <citation type="journal article" date="2019" name="Int. J. Syst. Evol. Microbiol.">
        <title>The Global Catalogue of Microorganisms (GCM) 10K type strain sequencing project: providing services to taxonomists for standard genome sequencing and annotation.</title>
        <authorList>
            <consortium name="The Broad Institute Genomics Platform"/>
            <consortium name="The Broad Institute Genome Sequencing Center for Infectious Disease"/>
            <person name="Wu L."/>
            <person name="Ma J."/>
        </authorList>
    </citation>
    <scope>NUCLEOTIDE SEQUENCE [LARGE SCALE GENOMIC DNA]</scope>
    <source>
        <strain evidence="6">JCM 12165</strain>
    </source>
</reference>
<dbReference type="InterPro" id="IPR025734">
    <property type="entry name" value="EspG"/>
</dbReference>
<dbReference type="Pfam" id="PF14011">
    <property type="entry name" value="ESX-1_EspG"/>
    <property type="match status" value="1"/>
</dbReference>
<comment type="caution">
    <text evidence="5">The sequence shown here is derived from an EMBL/GenBank/DDBJ whole genome shotgun (WGS) entry which is preliminary data.</text>
</comment>
<sequence length="268" mass="28060">MAEPAPEFDQQPETPRHVLTAVEFDVLWERLGLGPTPVVLRLESPGRTHAERRAIEAAGWQALRVRGLAGPSGPDPELSRLLNLLARPAGQLELRAWWGRSVRAVAAGRPGTGALAVCQDATVALTRCNSLPSGLLAVLPAAGAGAGRACTVPTDTLAAALTAPPAQRRAVLLGRDVPPGEAGLLVRMLAGTERRAQIVALAADRWGVLHRSGGVLGVLDGPRGRYLLTRTTGDDGVDWSTLAPTDDRRLRHRLSELLGAATAAVGGS</sequence>
<dbReference type="RefSeq" id="WP_343969857.1">
    <property type="nucleotide sequence ID" value="NZ_BAAAJG010000001.1"/>
</dbReference>
<keyword evidence="3" id="KW-0963">Cytoplasm</keyword>
<dbReference type="EMBL" id="JBHUCP010000003">
    <property type="protein sequence ID" value="MFD1528648.1"/>
    <property type="molecule type" value="Genomic_DNA"/>
</dbReference>
<dbReference type="Proteomes" id="UP001597145">
    <property type="component" value="Unassembled WGS sequence"/>
</dbReference>
<name>A0ABW4FD72_9PSEU</name>
<evidence type="ECO:0000256" key="2">
    <source>
        <dbReference type="ARBA" id="ARBA00006411"/>
    </source>
</evidence>
<comment type="subcellular location">
    <subcellularLocation>
        <location evidence="1">Cytoplasm</location>
    </subcellularLocation>
</comment>
<evidence type="ECO:0000256" key="1">
    <source>
        <dbReference type="ARBA" id="ARBA00004496"/>
    </source>
</evidence>
<accession>A0ABW4FD72</accession>
<evidence type="ECO:0000256" key="4">
    <source>
        <dbReference type="ARBA" id="ARBA00023186"/>
    </source>
</evidence>
<gene>
    <name evidence="5" type="ORF">ACFSCY_04265</name>
</gene>
<comment type="similarity">
    <text evidence="2">Belongs to the EspG family.</text>
</comment>
<proteinExistence type="inferred from homology"/>
<keyword evidence="6" id="KW-1185">Reference proteome</keyword>
<evidence type="ECO:0000313" key="6">
    <source>
        <dbReference type="Proteomes" id="UP001597145"/>
    </source>
</evidence>
<keyword evidence="4" id="KW-0143">Chaperone</keyword>
<organism evidence="5 6">
    <name type="scientific">Pseudonocardia aurantiaca</name>
    <dbReference type="NCBI Taxonomy" id="75290"/>
    <lineage>
        <taxon>Bacteria</taxon>
        <taxon>Bacillati</taxon>
        <taxon>Actinomycetota</taxon>
        <taxon>Actinomycetes</taxon>
        <taxon>Pseudonocardiales</taxon>
        <taxon>Pseudonocardiaceae</taxon>
        <taxon>Pseudonocardia</taxon>
    </lineage>
</organism>
<evidence type="ECO:0000313" key="5">
    <source>
        <dbReference type="EMBL" id="MFD1528648.1"/>
    </source>
</evidence>
<protein>
    <submittedName>
        <fullName evidence="5">ESX secretion-associated protein EspG</fullName>
    </submittedName>
</protein>